<feature type="compositionally biased region" description="Polar residues" evidence="4">
    <location>
        <begin position="43"/>
        <end position="54"/>
    </location>
</feature>
<protein>
    <submittedName>
        <fullName evidence="8">Uncharacterized protein</fullName>
    </submittedName>
</protein>
<dbReference type="GO" id="GO:0008233">
    <property type="term" value="F:peptidase activity"/>
    <property type="evidence" value="ECO:0007669"/>
    <property type="project" value="UniProtKB-KW"/>
</dbReference>
<dbReference type="InterPro" id="IPR025724">
    <property type="entry name" value="GAG-pre-integrase_dom"/>
</dbReference>
<proteinExistence type="predicted"/>
<dbReference type="GO" id="GO:0006508">
    <property type="term" value="P:proteolysis"/>
    <property type="evidence" value="ECO:0007669"/>
    <property type="project" value="UniProtKB-KW"/>
</dbReference>
<organism evidence="8">
    <name type="scientific">Tanacetum cinerariifolium</name>
    <name type="common">Dalmatian daisy</name>
    <name type="synonym">Chrysanthemum cinerariifolium</name>
    <dbReference type="NCBI Taxonomy" id="118510"/>
    <lineage>
        <taxon>Eukaryota</taxon>
        <taxon>Viridiplantae</taxon>
        <taxon>Streptophyta</taxon>
        <taxon>Embryophyta</taxon>
        <taxon>Tracheophyta</taxon>
        <taxon>Spermatophyta</taxon>
        <taxon>Magnoliopsida</taxon>
        <taxon>eudicotyledons</taxon>
        <taxon>Gunneridae</taxon>
        <taxon>Pentapetalae</taxon>
        <taxon>asterids</taxon>
        <taxon>campanulids</taxon>
        <taxon>Asterales</taxon>
        <taxon>Asteraceae</taxon>
        <taxon>Asteroideae</taxon>
        <taxon>Anthemideae</taxon>
        <taxon>Anthemidinae</taxon>
        <taxon>Tanacetum</taxon>
    </lineage>
</organism>
<dbReference type="InterPro" id="IPR013103">
    <property type="entry name" value="RVT_2"/>
</dbReference>
<dbReference type="InterPro" id="IPR054722">
    <property type="entry name" value="PolX-like_BBD"/>
</dbReference>
<evidence type="ECO:0000259" key="7">
    <source>
        <dbReference type="Pfam" id="PF22936"/>
    </source>
</evidence>
<dbReference type="SUPFAM" id="SSF53098">
    <property type="entry name" value="Ribonuclease H-like"/>
    <property type="match status" value="1"/>
</dbReference>
<feature type="domain" description="GAG-pre-integrase" evidence="6">
    <location>
        <begin position="302"/>
        <end position="375"/>
    </location>
</feature>
<dbReference type="Pfam" id="PF22936">
    <property type="entry name" value="Pol_BBD"/>
    <property type="match status" value="1"/>
</dbReference>
<feature type="region of interest" description="Disordered" evidence="4">
    <location>
        <begin position="545"/>
        <end position="578"/>
    </location>
</feature>
<dbReference type="GO" id="GO:0003676">
    <property type="term" value="F:nucleic acid binding"/>
    <property type="evidence" value="ECO:0007669"/>
    <property type="project" value="InterPro"/>
</dbReference>
<dbReference type="Pfam" id="PF13976">
    <property type="entry name" value="gag_pre-integrs"/>
    <property type="match status" value="1"/>
</dbReference>
<feature type="compositionally biased region" description="Polar residues" evidence="4">
    <location>
        <begin position="557"/>
        <end position="573"/>
    </location>
</feature>
<dbReference type="InterPro" id="IPR039537">
    <property type="entry name" value="Retrotran_Ty1/copia-like"/>
</dbReference>
<dbReference type="InterPro" id="IPR012337">
    <property type="entry name" value="RNaseH-like_sf"/>
</dbReference>
<feature type="compositionally biased region" description="Polar residues" evidence="4">
    <location>
        <begin position="62"/>
        <end position="77"/>
    </location>
</feature>
<sequence length="1142" mass="127497">MANDEENHALVTDEEAPTEFALMANTSAKSKTGLPEFADDTVTDYSRPSPTMERTSGDDQNRNPSVFETDASPSTITPKPFIKFVKPNDSPSKSKTGKTKTPKKPPVKYAKQYKKPNKKPNVRGNQRNWNNLKSHQLGPNFVMKKKACFNCGDFNYLAYDYRKRVKRGISRSQNDIYESFTPRHGSSQNNINDKGYWDSGCSRHMTDNISYLSDYEPFDGGYVSFGQRGCKITVKGIIKTGKLEFENVYFVKDLKYNLFSMLHICDNKNSVLFTDSKCIVLGRDFKLLDDVNILLRTPRQHNMYSINLNNIVPHKDLTCLVAKASADECMLWHRRLGHLNFNTMNKLVRHNLVRGLPTKCFENDHTCTACLKGKQHKASYKSKLVNSVSKPLHTLHMDLFGLTSVSSIIHKWYCLVVTDDCSRCDNGGEFRNKEMNDFCSQKEIKREFSNAKTPQQNGVAERVLVNKSQNKTAYELFNGRTPAIGFLKPFGCHVMILNTLDNLGKLKAKGDKGIKDAENQEVKKNVYSLRYIALPNWVHDALLESSSSKPQDDCSTDVPNSSGNPNPTASTTYPPADQLETLTVESPIPTVLKNKKDERGIVIRNKARLVAQGHIQEEGINYDEVFAHVARIEAIKLFLAYASFMGFTVYQIDVKSAFLYGTIDEEVYVMQPPGFQDPEFPARVYKLEKAMYGLHQALRAWYGTLSKYLLTNGFQRGIIDQTLFIRRRLISWQCKKQTIVATSTTEAEYVAAASCRGQVLWIHNQLLDYGDCFEKKLISVDHIYTDETVADLLTKPFDAGRFQYLVLEKSEHNVDFHHIVDFVEASPLSPTFSGRIVPLFDTMLVPQGKGSGTPIKPHHTPSLEGLPTSHATYTSTTLPPIPTASIPTVTPSETTPIRKYTRRARIAQSFALPPVVDEPASPLRDVSQGEACATDSGFIADQDRVNIAKSSTLPHDPAPRVTSPAAVEGKINRLKARVKLFEDREGVAAERSRDDAPIKGRNLDEGEVAAERVSDDSKEMATVLTSMDAAAVLAGGVAEVPTGSGSILTASPPATGVATGSDVVPTTSLIFATATESTQYTRRKGKETMVESETLKKQKVQEQIDTQVARELEEQMAREDQRKSEQIARDAEIARIHAEAEL</sequence>
<comment type="caution">
    <text evidence="8">The sequence shown here is derived from an EMBL/GenBank/DDBJ whole genome shotgun (WGS) entry which is preliminary data.</text>
</comment>
<feature type="domain" description="Reverse transcriptase Ty1/copia-type" evidence="5">
    <location>
        <begin position="591"/>
        <end position="727"/>
    </location>
</feature>
<evidence type="ECO:0000256" key="3">
    <source>
        <dbReference type="ARBA" id="ARBA00022801"/>
    </source>
</evidence>
<keyword evidence="3" id="KW-0378">Hydrolase</keyword>
<evidence type="ECO:0000256" key="2">
    <source>
        <dbReference type="ARBA" id="ARBA00022723"/>
    </source>
</evidence>
<dbReference type="PANTHER" id="PTHR42648">
    <property type="entry name" value="TRANSPOSASE, PUTATIVE-RELATED"/>
    <property type="match status" value="1"/>
</dbReference>
<dbReference type="EMBL" id="BKCJ010003193">
    <property type="protein sequence ID" value="GEU53572.1"/>
    <property type="molecule type" value="Genomic_DNA"/>
</dbReference>
<evidence type="ECO:0000256" key="4">
    <source>
        <dbReference type="SAM" id="MobiDB-lite"/>
    </source>
</evidence>
<feature type="compositionally biased region" description="Basic residues" evidence="4">
    <location>
        <begin position="95"/>
        <end position="121"/>
    </location>
</feature>
<accession>A0A6L2KYN9</accession>
<keyword evidence="2" id="KW-0479">Metal-binding</keyword>
<dbReference type="Pfam" id="PF07727">
    <property type="entry name" value="RVT_2"/>
    <property type="match status" value="1"/>
</dbReference>
<dbReference type="PANTHER" id="PTHR42648:SF32">
    <property type="entry name" value="RIBONUCLEASE H-LIKE DOMAIN, GAG-PRE-INTEGRASE DOMAIN PROTEIN-RELATED"/>
    <property type="match status" value="1"/>
</dbReference>
<name>A0A6L2KYN9_TANCI</name>
<dbReference type="InterPro" id="IPR036397">
    <property type="entry name" value="RNaseH_sf"/>
</dbReference>
<evidence type="ECO:0000259" key="6">
    <source>
        <dbReference type="Pfam" id="PF13976"/>
    </source>
</evidence>
<reference evidence="8" key="1">
    <citation type="journal article" date="2019" name="Sci. Rep.">
        <title>Draft genome of Tanacetum cinerariifolium, the natural source of mosquito coil.</title>
        <authorList>
            <person name="Yamashiro T."/>
            <person name="Shiraishi A."/>
            <person name="Satake H."/>
            <person name="Nakayama K."/>
        </authorList>
    </citation>
    <scope>NUCLEOTIDE SEQUENCE</scope>
</reference>
<feature type="compositionally biased region" description="Polar residues" evidence="4">
    <location>
        <begin position="123"/>
        <end position="133"/>
    </location>
</feature>
<evidence type="ECO:0000313" key="8">
    <source>
        <dbReference type="EMBL" id="GEU53572.1"/>
    </source>
</evidence>
<dbReference type="Gene3D" id="3.30.420.10">
    <property type="entry name" value="Ribonuclease H-like superfamily/Ribonuclease H"/>
    <property type="match status" value="1"/>
</dbReference>
<evidence type="ECO:0000259" key="5">
    <source>
        <dbReference type="Pfam" id="PF07727"/>
    </source>
</evidence>
<evidence type="ECO:0000256" key="1">
    <source>
        <dbReference type="ARBA" id="ARBA00022670"/>
    </source>
</evidence>
<feature type="region of interest" description="Disordered" evidence="4">
    <location>
        <begin position="1"/>
        <end position="133"/>
    </location>
</feature>
<dbReference type="GO" id="GO:0046872">
    <property type="term" value="F:metal ion binding"/>
    <property type="evidence" value="ECO:0007669"/>
    <property type="project" value="UniProtKB-KW"/>
</dbReference>
<dbReference type="CDD" id="cd09272">
    <property type="entry name" value="RNase_HI_RT_Ty1"/>
    <property type="match status" value="1"/>
</dbReference>
<gene>
    <name evidence="8" type="ORF">Tci_025550</name>
</gene>
<feature type="domain" description="Retrovirus-related Pol polyprotein from transposon TNT 1-94-like beta-barrel" evidence="7">
    <location>
        <begin position="196"/>
        <end position="266"/>
    </location>
</feature>
<keyword evidence="1" id="KW-0645">Protease</keyword>
<dbReference type="AlphaFoldDB" id="A0A6L2KYN9"/>